<sequence length="206" mass="24393">MKYNKFFQERNECMVFQTNEIDSGNGWIGGNAPNYFDELEGTVNKETTMYFYLSIVNPFNENEMISIFAPQNFEERISKNRYPNCSLMTIKHPKTEESKFDTFKNPDFVKHFISEATIVSDKETFNQSFLVKFGGTPKHIQEEDYYYKELHEDGFSFILQIDEEGYPDKLIKPRKSYPFAFGAIYLYAQMKEDSIENPIKSYWQYS</sequence>
<dbReference type="Proteomes" id="UP000237319">
    <property type="component" value="Unassembled WGS sequence"/>
</dbReference>
<evidence type="ECO:0000313" key="1">
    <source>
        <dbReference type="EMBL" id="POZ55836.1"/>
    </source>
</evidence>
<comment type="caution">
    <text evidence="1">The sequence shown here is derived from an EMBL/GenBank/DDBJ whole genome shotgun (WGS) entry which is preliminary data.</text>
</comment>
<proteinExistence type="predicted"/>
<evidence type="ECO:0008006" key="3">
    <source>
        <dbReference type="Google" id="ProtNLM"/>
    </source>
</evidence>
<reference evidence="1 2" key="1">
    <citation type="submission" date="2017-11" db="EMBL/GenBank/DDBJ databases">
        <title>Genome sequence of Lysinibacillus sphaericus, a lignin-degrading bacteria isolated from municipal solid waste soil.</title>
        <authorList>
            <person name="Persinoti G.F."/>
            <person name="Paixao D.A."/>
            <person name="Bugg T.D."/>
            <person name="Squina F.M."/>
        </authorList>
    </citation>
    <scope>NUCLEOTIDE SEQUENCE [LARGE SCALE GENOMIC DNA]</scope>
    <source>
        <strain evidence="1 2">A1</strain>
    </source>
</reference>
<accession>A0A2S5CYH8</accession>
<evidence type="ECO:0000313" key="2">
    <source>
        <dbReference type="Proteomes" id="UP000237319"/>
    </source>
</evidence>
<dbReference type="AlphaFoldDB" id="A0A2S5CYH8"/>
<organism evidence="1 2">
    <name type="scientific">Lysinibacillus sphaericus</name>
    <name type="common">Bacillus sphaericus</name>
    <dbReference type="NCBI Taxonomy" id="1421"/>
    <lineage>
        <taxon>Bacteria</taxon>
        <taxon>Bacillati</taxon>
        <taxon>Bacillota</taxon>
        <taxon>Bacilli</taxon>
        <taxon>Bacillales</taxon>
        <taxon>Bacillaceae</taxon>
        <taxon>Lysinibacillus</taxon>
    </lineage>
</organism>
<protein>
    <recommendedName>
        <fullName evidence="3">DUF1963 domain-containing protein</fullName>
    </recommendedName>
</protein>
<gene>
    <name evidence="1" type="ORF">LYSIN_00619</name>
</gene>
<dbReference type="RefSeq" id="WP_103976274.1">
    <property type="nucleotide sequence ID" value="NZ_CP194323.1"/>
</dbReference>
<keyword evidence="2" id="KW-1185">Reference proteome</keyword>
<dbReference type="EMBL" id="PGLV01000001">
    <property type="protein sequence ID" value="POZ55836.1"/>
    <property type="molecule type" value="Genomic_DNA"/>
</dbReference>
<name>A0A2S5CYH8_LYSSH</name>